<reference evidence="1" key="2">
    <citation type="journal article" date="2015" name="Data Brief">
        <title>Shoot transcriptome of the giant reed, Arundo donax.</title>
        <authorList>
            <person name="Barrero R.A."/>
            <person name="Guerrero F.D."/>
            <person name="Moolhuijzen P."/>
            <person name="Goolsby J.A."/>
            <person name="Tidwell J."/>
            <person name="Bellgard S.E."/>
            <person name="Bellgard M.I."/>
        </authorList>
    </citation>
    <scope>NUCLEOTIDE SEQUENCE</scope>
    <source>
        <tissue evidence="1">Shoot tissue taken approximately 20 cm above the soil surface</tissue>
    </source>
</reference>
<evidence type="ECO:0008006" key="2">
    <source>
        <dbReference type="Google" id="ProtNLM"/>
    </source>
</evidence>
<accession>A0A0A9GL29</accession>
<organism evidence="1">
    <name type="scientific">Arundo donax</name>
    <name type="common">Giant reed</name>
    <name type="synonym">Donax arundinaceus</name>
    <dbReference type="NCBI Taxonomy" id="35708"/>
    <lineage>
        <taxon>Eukaryota</taxon>
        <taxon>Viridiplantae</taxon>
        <taxon>Streptophyta</taxon>
        <taxon>Embryophyta</taxon>
        <taxon>Tracheophyta</taxon>
        <taxon>Spermatophyta</taxon>
        <taxon>Magnoliopsida</taxon>
        <taxon>Liliopsida</taxon>
        <taxon>Poales</taxon>
        <taxon>Poaceae</taxon>
        <taxon>PACMAD clade</taxon>
        <taxon>Arundinoideae</taxon>
        <taxon>Arundineae</taxon>
        <taxon>Arundo</taxon>
    </lineage>
</organism>
<protein>
    <recommendedName>
        <fullName evidence="2">F-box associated domain-containing protein</fullName>
    </recommendedName>
</protein>
<proteinExistence type="predicted"/>
<name>A0A0A9GL29_ARUDO</name>
<reference evidence="1" key="1">
    <citation type="submission" date="2014-09" db="EMBL/GenBank/DDBJ databases">
        <authorList>
            <person name="Magalhaes I.L.F."/>
            <person name="Oliveira U."/>
            <person name="Santos F.R."/>
            <person name="Vidigal T.H.D.A."/>
            <person name="Brescovit A.D."/>
            <person name="Santos A.J."/>
        </authorList>
    </citation>
    <scope>NUCLEOTIDE SEQUENCE</scope>
    <source>
        <tissue evidence="1">Shoot tissue taken approximately 20 cm above the soil surface</tissue>
    </source>
</reference>
<sequence length="80" mass="9098">MLNDRTRSVFLNGFMHSLTFSDAIVAVDMEGKKWRTIPTPSVDDFGCIDQVQGRLCLLKVDSDDATKLSFWILEDYGTHE</sequence>
<dbReference type="AlphaFoldDB" id="A0A0A9GL29"/>
<dbReference type="EMBL" id="GBRH01172056">
    <property type="protein sequence ID" value="JAE25840.1"/>
    <property type="molecule type" value="Transcribed_RNA"/>
</dbReference>
<evidence type="ECO:0000313" key="1">
    <source>
        <dbReference type="EMBL" id="JAE25840.1"/>
    </source>
</evidence>